<keyword evidence="5" id="KW-0418">Kinase</keyword>
<dbReference type="PROSITE" id="PS50010">
    <property type="entry name" value="DH_2"/>
    <property type="match status" value="1"/>
</dbReference>
<dbReference type="GO" id="GO:0005085">
    <property type="term" value="F:guanyl-nucleotide exchange factor activity"/>
    <property type="evidence" value="ECO:0007669"/>
    <property type="project" value="UniProtKB-KW"/>
</dbReference>
<dbReference type="Pfam" id="PF00621">
    <property type="entry name" value="RhoGEF"/>
    <property type="match status" value="1"/>
</dbReference>
<dbReference type="GO" id="GO:0030036">
    <property type="term" value="P:actin cytoskeleton organization"/>
    <property type="evidence" value="ECO:0007669"/>
    <property type="project" value="TreeGrafter"/>
</dbReference>
<gene>
    <name evidence="5" type="ORF">APZ42_032405</name>
</gene>
<dbReference type="InterPro" id="IPR011993">
    <property type="entry name" value="PH-like_dom_sf"/>
</dbReference>
<evidence type="ECO:0000256" key="1">
    <source>
        <dbReference type="ARBA" id="ARBA00022553"/>
    </source>
</evidence>
<dbReference type="SUPFAM" id="SSF50978">
    <property type="entry name" value="WD40 repeat-like"/>
    <property type="match status" value="1"/>
</dbReference>
<feature type="region of interest" description="Disordered" evidence="3">
    <location>
        <begin position="619"/>
        <end position="728"/>
    </location>
</feature>
<evidence type="ECO:0000259" key="4">
    <source>
        <dbReference type="PROSITE" id="PS50010"/>
    </source>
</evidence>
<feature type="compositionally biased region" description="Pro residues" evidence="3">
    <location>
        <begin position="677"/>
        <end position="689"/>
    </location>
</feature>
<feature type="compositionally biased region" description="Polar residues" evidence="3">
    <location>
        <begin position="1234"/>
        <end position="1250"/>
    </location>
</feature>
<feature type="compositionally biased region" description="Polar residues" evidence="3">
    <location>
        <begin position="575"/>
        <end position="585"/>
    </location>
</feature>
<evidence type="ECO:0000313" key="6">
    <source>
        <dbReference type="Proteomes" id="UP000076858"/>
    </source>
</evidence>
<feature type="compositionally biased region" description="Basic residues" evidence="3">
    <location>
        <begin position="1251"/>
        <end position="1264"/>
    </location>
</feature>
<dbReference type="STRING" id="35525.A0A164M0A2"/>
<feature type="compositionally biased region" description="Basic and acidic residues" evidence="3">
    <location>
        <begin position="349"/>
        <end position="364"/>
    </location>
</feature>
<feature type="region of interest" description="Disordered" evidence="3">
    <location>
        <begin position="1234"/>
        <end position="1290"/>
    </location>
</feature>
<dbReference type="InterPro" id="IPR039919">
    <property type="entry name" value="ARHGEF10/ARHGEF17"/>
</dbReference>
<feature type="region of interest" description="Disordered" evidence="3">
    <location>
        <begin position="564"/>
        <end position="586"/>
    </location>
</feature>
<dbReference type="SUPFAM" id="SSF48065">
    <property type="entry name" value="DBL homology domain (DH-domain)"/>
    <property type="match status" value="1"/>
</dbReference>
<protein>
    <submittedName>
        <fullName evidence="5">C-Jun-amino-terminal kinase-interacting 3-like protein</fullName>
    </submittedName>
</protein>
<feature type="compositionally biased region" description="Basic residues" evidence="3">
    <location>
        <begin position="690"/>
        <end position="701"/>
    </location>
</feature>
<dbReference type="GO" id="GO:0005737">
    <property type="term" value="C:cytoplasm"/>
    <property type="evidence" value="ECO:0007669"/>
    <property type="project" value="UniProtKB-ARBA"/>
</dbReference>
<dbReference type="GO" id="GO:0051496">
    <property type="term" value="P:positive regulation of stress fiber assembly"/>
    <property type="evidence" value="ECO:0007669"/>
    <property type="project" value="UniProtKB-ARBA"/>
</dbReference>
<dbReference type="Pfam" id="PF19057">
    <property type="entry name" value="PH_19"/>
    <property type="match status" value="1"/>
</dbReference>
<organism evidence="5 6">
    <name type="scientific">Daphnia magna</name>
    <dbReference type="NCBI Taxonomy" id="35525"/>
    <lineage>
        <taxon>Eukaryota</taxon>
        <taxon>Metazoa</taxon>
        <taxon>Ecdysozoa</taxon>
        <taxon>Arthropoda</taxon>
        <taxon>Crustacea</taxon>
        <taxon>Branchiopoda</taxon>
        <taxon>Diplostraca</taxon>
        <taxon>Cladocera</taxon>
        <taxon>Anomopoda</taxon>
        <taxon>Daphniidae</taxon>
        <taxon>Daphnia</taxon>
    </lineage>
</organism>
<dbReference type="Pfam" id="PF19056">
    <property type="entry name" value="WD40_2"/>
    <property type="match status" value="1"/>
</dbReference>
<proteinExistence type="predicted"/>
<sequence length="2742" mass="300702">MDVNTPETGKLRHRLSERRGLGSLTLNQDGVSKLESTANFCTGKLTRFAGAGIDDGARNYLPLVSKRKKVSHFRSMQQQDGAETDVVTVEELSRDCPPAGLSPASSPSSKYRALPGCSPRWPHTYHHGTIFSFPSLPSSSVSSSTYYQRRRLFYPVGLLACNCNTASRRLSTVVEKPVGDASIQLAYPIQNCALLVSDNTVLNRSPFDLKPLPDSEYKDGSSESLGSPCSLGLSQIVPTATLNANPFTPSLLTQFSSPPNSDISLTILQQSVSSDDEAQQHLSWQQQTAAASLYRCTKHSSFGVVDLPSHGHYQQAAYTVDNNRTTGDFCTNRARVVSLNPSCGGTQIEKSRSLTRSDHKRNEISDAVVVNREPHSEDSPRLPRALQEPNVLSDCANVVWRPLPYVDISTQTSMDRKSATPMTSLSYTALTSSSHDSSATCAPVDGTEVAASQSPSVTPSALTYKAQHHVNSQDQEMVCETCCSESCQEQDALCSDFARLHGSICASTTMAKATPFADQKPRLFTRNASSRASSQSLPEPNKKTKKDTLYVTLTEPLNEKVADNISFPHRPARSRSPNTSSSNCYSEAVRDRRAYSADRPICSPYPNSAIDIMEKVDESGPSRAVTYPKTNIGSTKVEKLRQLTRRLRPSSSTTHITGKGRSPEPPQFASAEESIRPPLPPIPIAPPRQPRLRSERKKSSRSKKDSATSTSDLVLPARSNPPTQNPIEADFSYIKNENFLGNGDTTGGSIVPDATPLSEGSLSAELPVLPTNEIRHQPHENLFADDSGKSNSNHPIPSNEDFFDEVHLTLSRLNPRIMVGTYQQRTIPFRSASFSQIDVGADGTYNRRPRTSITLKPVTYSIGKDVASNSSLPYSGSLPRRLKINERNCGETSNISKFHVAEDKKDMSTVPIAISNTSDSETIKDTTCQSSSYHTLVHRDCLTEDDRTHFCRKLMDDSTKELEELTDLNPEEFESMTKNQKSCSDALLNSEAFAKPPSFNDSEQNTEAGSTSKGCGVLQCVGHTTCLPEVANEVKEEAAEALDLTSYETTEVSVSAEIRLSPLPNVDSETNVLDVSETLTDAEALTNAKPLPVLDLLELNNHLLRLRAATRDSTLDRLADLEVAAQFGEAIPVISPSMDSSGASSRNSVVRTSDHSESRPWLNELVRLATNFERGENGWNPSDDSCPVHHLTRESSTIVDPVVKSDETCQAFDELSTSNSCAQPNLHVDILTTSLANTDNPSNDVTSKRSTVARKGPKRRRRHSSTVNDNCAGNNRRFHPKSDRGRSLTFPPASCWSNQMYLMYGDENNLLRIRGASGLSSPDDADATSTDNVEKGKTTHFTEHDEGSQRAESDPNVVNPIFNDATNRFQPIHTATEKCTSYPTPKYSLVEISLSNRSQALEIPDEPDVEIPPCASCLIVGSSLNDNDVATDTFISEIPQCQLLVKEGHYASVESDELEDSAGEDVLKQASPNEAEDLQVAKIDEKLCEEHEATSIHDSETIAPAKANHRLMVSLSVTLAPELSSTNPETHPMSLSPYCSDLETSAFNLSAEKVQRSPQNPRRYGLKRRPLRGPYGEMLEAEMNKSEFSKMYAKRNEDLSFLRELSPRVNRDAKSSSPRPLSPPASCGTHNLTSEPVSSNWSNVTASVRQNSASPSTAHSLDDSQLKIGYNATSLPIDISDRSSRHQRLTVPKRKSSANAPYDLLDSDSEVSNHMTGGNLLPAMSSPPLGCLENRHALPTGIESGAHIKAIPLPSHQRTLSSPCQLVLHEGGFTSEDEPDLLELTSLSSLSRSTAQLLNSESSNTDNLPVTRLGSAKRSRDTRTHAIGELYDTERSYVESLQILVTKYLQPLKGPECSGLVETNLVDEIFYQIPAILAHHEVFLEELRKRLESWDIKQCVGGVFLDTLTKPSVIETYTAYINHWKHANEAIKTACLAKSAFSKFLEATAREHKGKLALDSLLIMPVQRIPRYELLIKMLLKHTPREHPDHALLLDAQREVHELAVKINCVEREAYGAEQQQATLRELESLVEGLGPGNLATPERAFIRHDCVTIPSALGTRKERGFFLFSDLLVITSVKRRSAAIRKSSSYSTSGIASTLEANKFKLLMRVPLDDLEVTKNKEEGSKRSTKDLEHVEEDLAILNQITELVTLLHVSHSTLDEVIKEIQQGIQRQLNDKQNISTDSQLATLALSICTRDGIETLSVAFATSEKRASWEESFTETKLKLRAMSPERRPPPEFLMPLPIRKTRAGLQFTCAAPTVTWNTQHLNDVWVCNSDGYVGQVCILSLHPEPNVTSCNGVCNARITCIAAIPAAPSTTEESASNLGRSMFKNDSKFESSTFGASNPNEIKSSVCNKFELESESSSESSGSEDSADEDPANYNRYRSDSIPIEVNVLPASEEADTTNQATMWLGTEDGCIHIYHCGENIRLKKNRTRIQQGAAVLCLVYMDNCVFASLANGDVLIYQRSPSGVWNINEPKCVAVGSIIGPVTRMLPVGSGLWCTSQNTVKILNTSTLSIDLFKCWVYLQDDFAVSSDSQRNVLSLACNGLGVWVAMQGSAVVRLFHALTHECISDVNLAPAVNKMLSGCDDIIRQHKAACLRVTSMMLFRDLLWVGTSAGVILTIPTPHLTPTSSRLSSPPFVTGLSHGHTGHVRFLTCVESIRDSHLLRSSRLHHNAHHGLSLKNKDSLASVMSSAANVSSHGTRLLVISGGDGYEDFRHSGLSDSVGREDSTNHLLLWQV</sequence>
<feature type="region of interest" description="Disordered" evidence="3">
    <location>
        <begin position="347"/>
        <end position="366"/>
    </location>
</feature>
<dbReference type="SMART" id="SM00325">
    <property type="entry name" value="RhoGEF"/>
    <property type="match status" value="1"/>
</dbReference>
<feature type="compositionally biased region" description="Polar residues" evidence="3">
    <location>
        <begin position="1799"/>
        <end position="1808"/>
    </location>
</feature>
<reference evidence="5 6" key="1">
    <citation type="submission" date="2016-03" db="EMBL/GenBank/DDBJ databases">
        <title>EvidentialGene: Evidence-directed Construction of Genes on Genomes.</title>
        <authorList>
            <person name="Gilbert D.G."/>
            <person name="Choi J.-H."/>
            <person name="Mockaitis K."/>
            <person name="Colbourne J."/>
            <person name="Pfrender M."/>
        </authorList>
    </citation>
    <scope>NUCLEOTIDE SEQUENCE [LARGE SCALE GENOMIC DNA]</scope>
    <source>
        <strain evidence="5 6">Xinb3</strain>
        <tissue evidence="5">Complete organism</tissue>
    </source>
</reference>
<dbReference type="SUPFAM" id="SSF50729">
    <property type="entry name" value="PH domain-like"/>
    <property type="match status" value="1"/>
</dbReference>
<dbReference type="FunFam" id="1.20.900.10:FF:000003">
    <property type="entry name" value="Rho guanine nucleotide exchange factor 10 like"/>
    <property type="match status" value="1"/>
</dbReference>
<feature type="compositionally biased region" description="Polar residues" evidence="3">
    <location>
        <begin position="1628"/>
        <end position="1639"/>
    </location>
</feature>
<dbReference type="CDD" id="cd00160">
    <property type="entry name" value="RhoGEF"/>
    <property type="match status" value="1"/>
</dbReference>
<dbReference type="Gene3D" id="2.30.29.30">
    <property type="entry name" value="Pleckstrin-homology domain (PH domain)/Phosphotyrosine-binding domain (PTB)"/>
    <property type="match status" value="1"/>
</dbReference>
<comment type="caution">
    <text evidence="5">The sequence shown here is derived from an EMBL/GenBank/DDBJ whole genome shotgun (WGS) entry which is preliminary data.</text>
</comment>
<feature type="region of interest" description="Disordered" evidence="3">
    <location>
        <begin position="1798"/>
        <end position="1819"/>
    </location>
</feature>
<feature type="compositionally biased region" description="Basic residues" evidence="3">
    <location>
        <begin position="1685"/>
        <end position="1696"/>
    </location>
</feature>
<dbReference type="EMBL" id="LRGB01003115">
    <property type="protein sequence ID" value="KZS04601.1"/>
    <property type="molecule type" value="Genomic_DNA"/>
</dbReference>
<keyword evidence="5" id="KW-0808">Transferase</keyword>
<feature type="region of interest" description="Disordered" evidence="3">
    <location>
        <begin position="2362"/>
        <end position="2384"/>
    </location>
</feature>
<dbReference type="PANTHER" id="PTHR12877:SF15">
    <property type="entry name" value="RHO GUANINE NUCLEOTIDE EXCHANGE FACTOR 17"/>
    <property type="match status" value="1"/>
</dbReference>
<feature type="region of interest" description="Disordered" evidence="3">
    <location>
        <begin position="1679"/>
        <end position="1709"/>
    </location>
</feature>
<dbReference type="PANTHER" id="PTHR12877">
    <property type="entry name" value="RHO GUANINE NUCLEOTIDE EXCHANGE FACTOR"/>
    <property type="match status" value="1"/>
</dbReference>
<dbReference type="Gene3D" id="1.20.900.10">
    <property type="entry name" value="Dbl homology (DH) domain"/>
    <property type="match status" value="1"/>
</dbReference>
<name>A0A164M0A2_9CRUS</name>
<feature type="region of interest" description="Disordered" evidence="3">
    <location>
        <begin position="1550"/>
        <end position="1570"/>
    </location>
</feature>
<dbReference type="InterPro" id="IPR036322">
    <property type="entry name" value="WD40_repeat_dom_sf"/>
</dbReference>
<keyword evidence="2" id="KW-0344">Guanine-nucleotide releasing factor</keyword>
<keyword evidence="6" id="KW-1185">Reference proteome</keyword>
<accession>A0A164M0A2</accession>
<keyword evidence="1" id="KW-0597">Phosphoprotein</keyword>
<evidence type="ECO:0000313" key="5">
    <source>
        <dbReference type="EMBL" id="KZS04601.1"/>
    </source>
</evidence>
<dbReference type="OrthoDB" id="4066896at2759"/>
<feature type="region of interest" description="Disordered" evidence="3">
    <location>
        <begin position="1319"/>
        <end position="1357"/>
    </location>
</feature>
<dbReference type="Proteomes" id="UP000076858">
    <property type="component" value="Unassembled WGS sequence"/>
</dbReference>
<dbReference type="InterPro" id="IPR035899">
    <property type="entry name" value="DBL_dom_sf"/>
</dbReference>
<feature type="region of interest" description="Disordered" evidence="3">
    <location>
        <begin position="1608"/>
        <end position="1639"/>
    </location>
</feature>
<feature type="compositionally biased region" description="Basic and acidic residues" evidence="3">
    <location>
        <begin position="1332"/>
        <end position="1353"/>
    </location>
</feature>
<dbReference type="InterPro" id="IPR000219">
    <property type="entry name" value="DH_dom"/>
</dbReference>
<feature type="compositionally biased region" description="Low complexity" evidence="3">
    <location>
        <begin position="2363"/>
        <end position="2372"/>
    </location>
</feature>
<evidence type="ECO:0000256" key="3">
    <source>
        <dbReference type="SAM" id="MobiDB-lite"/>
    </source>
</evidence>
<dbReference type="GO" id="GO:0016301">
    <property type="term" value="F:kinase activity"/>
    <property type="evidence" value="ECO:0007669"/>
    <property type="project" value="UniProtKB-KW"/>
</dbReference>
<feature type="domain" description="DH" evidence="4">
    <location>
        <begin position="1822"/>
        <end position="2010"/>
    </location>
</feature>
<evidence type="ECO:0000256" key="2">
    <source>
        <dbReference type="ARBA" id="ARBA00022658"/>
    </source>
</evidence>